<evidence type="ECO:0000313" key="2">
    <source>
        <dbReference type="EMBL" id="KAK5636424.1"/>
    </source>
</evidence>
<protein>
    <submittedName>
        <fullName evidence="2">Uncharacterized protein</fullName>
    </submittedName>
</protein>
<dbReference type="Proteomes" id="UP001305414">
    <property type="component" value="Unassembled WGS sequence"/>
</dbReference>
<name>A0AAN7V5B4_9PEZI</name>
<dbReference type="AlphaFoldDB" id="A0AAN7V5B4"/>
<keyword evidence="1" id="KW-1133">Transmembrane helix</keyword>
<dbReference type="EMBL" id="JAWHQM010000069">
    <property type="protein sequence ID" value="KAK5636424.1"/>
    <property type="molecule type" value="Genomic_DNA"/>
</dbReference>
<proteinExistence type="predicted"/>
<feature type="transmembrane region" description="Helical" evidence="1">
    <location>
        <begin position="6"/>
        <end position="28"/>
    </location>
</feature>
<comment type="caution">
    <text evidence="2">The sequence shown here is derived from an EMBL/GenBank/DDBJ whole genome shotgun (WGS) entry which is preliminary data.</text>
</comment>
<keyword evidence="3" id="KW-1185">Reference proteome</keyword>
<reference evidence="2 3" key="1">
    <citation type="submission" date="2023-10" db="EMBL/GenBank/DDBJ databases">
        <title>Draft genome sequence of Xylaria bambusicola isolate GMP-LS, the root and basal stem rot pathogen of sugarcane in Indonesia.</title>
        <authorList>
            <person name="Selvaraj P."/>
            <person name="Muralishankar V."/>
            <person name="Muruganantham S."/>
            <person name="Sp S."/>
            <person name="Haryani S."/>
            <person name="Lau K.J.X."/>
            <person name="Naqvi N.I."/>
        </authorList>
    </citation>
    <scope>NUCLEOTIDE SEQUENCE [LARGE SCALE GENOMIC DNA]</scope>
    <source>
        <strain evidence="2">GMP-LS</strain>
    </source>
</reference>
<keyword evidence="1" id="KW-0472">Membrane</keyword>
<evidence type="ECO:0000313" key="3">
    <source>
        <dbReference type="Proteomes" id="UP001305414"/>
    </source>
</evidence>
<organism evidence="2 3">
    <name type="scientific">Xylaria bambusicola</name>
    <dbReference type="NCBI Taxonomy" id="326684"/>
    <lineage>
        <taxon>Eukaryota</taxon>
        <taxon>Fungi</taxon>
        <taxon>Dikarya</taxon>
        <taxon>Ascomycota</taxon>
        <taxon>Pezizomycotina</taxon>
        <taxon>Sordariomycetes</taxon>
        <taxon>Xylariomycetidae</taxon>
        <taxon>Xylariales</taxon>
        <taxon>Xylariaceae</taxon>
        <taxon>Xylaria</taxon>
    </lineage>
</organism>
<gene>
    <name evidence="2" type="ORF">RRF57_012136</name>
</gene>
<keyword evidence="1" id="KW-0812">Transmembrane</keyword>
<sequence length="104" mass="11802">MKVVTIIIVIVLGIVVAFTGAVDVTCIAHRYRMIIIVLKAAVNSIAVLRNLEALIPESYICEAYLPSQANDVYNLECQLLRRWWGRTAIKHLRNVQRTQIGQLR</sequence>
<accession>A0AAN7V5B4</accession>
<evidence type="ECO:0000256" key="1">
    <source>
        <dbReference type="SAM" id="Phobius"/>
    </source>
</evidence>